<keyword evidence="4" id="KW-1185">Reference proteome</keyword>
<dbReference type="CDD" id="cd07385">
    <property type="entry name" value="MPP_YkuE_C"/>
    <property type="match status" value="1"/>
</dbReference>
<keyword evidence="1" id="KW-1133">Transmembrane helix</keyword>
<accession>A0A9P1N9I8</accession>
<gene>
    <name evidence="3" type="ORF">CAMP_LOCUS17357</name>
</gene>
<organism evidence="3 4">
    <name type="scientific">Caenorhabditis angaria</name>
    <dbReference type="NCBI Taxonomy" id="860376"/>
    <lineage>
        <taxon>Eukaryota</taxon>
        <taxon>Metazoa</taxon>
        <taxon>Ecdysozoa</taxon>
        <taxon>Nematoda</taxon>
        <taxon>Chromadorea</taxon>
        <taxon>Rhabditida</taxon>
        <taxon>Rhabditina</taxon>
        <taxon>Rhabditomorpha</taxon>
        <taxon>Rhabditoidea</taxon>
        <taxon>Rhabditidae</taxon>
        <taxon>Peloderinae</taxon>
        <taxon>Caenorhabditis</taxon>
    </lineage>
</organism>
<dbReference type="EMBL" id="CANHGI010000006">
    <property type="protein sequence ID" value="CAI5454720.1"/>
    <property type="molecule type" value="Genomic_DNA"/>
</dbReference>
<evidence type="ECO:0000313" key="3">
    <source>
        <dbReference type="EMBL" id="CAI5454720.1"/>
    </source>
</evidence>
<dbReference type="InterPro" id="IPR051158">
    <property type="entry name" value="Metallophosphoesterase_sf"/>
</dbReference>
<dbReference type="Gene3D" id="3.60.21.10">
    <property type="match status" value="1"/>
</dbReference>
<evidence type="ECO:0000256" key="1">
    <source>
        <dbReference type="SAM" id="Phobius"/>
    </source>
</evidence>
<dbReference type="Pfam" id="PF00149">
    <property type="entry name" value="Metallophos"/>
    <property type="match status" value="1"/>
</dbReference>
<feature type="transmembrane region" description="Helical" evidence="1">
    <location>
        <begin position="68"/>
        <end position="86"/>
    </location>
</feature>
<proteinExistence type="predicted"/>
<dbReference type="GO" id="GO:0016787">
    <property type="term" value="F:hydrolase activity"/>
    <property type="evidence" value="ECO:0007669"/>
    <property type="project" value="InterPro"/>
</dbReference>
<feature type="transmembrane region" description="Helical" evidence="1">
    <location>
        <begin position="196"/>
        <end position="215"/>
    </location>
</feature>
<keyword evidence="1" id="KW-0472">Membrane</keyword>
<dbReference type="OrthoDB" id="783096at2759"/>
<reference evidence="3" key="1">
    <citation type="submission" date="2022-11" db="EMBL/GenBank/DDBJ databases">
        <authorList>
            <person name="Kikuchi T."/>
        </authorList>
    </citation>
    <scope>NUCLEOTIDE SEQUENCE</scope>
    <source>
        <strain evidence="3">PS1010</strain>
    </source>
</reference>
<comment type="caution">
    <text evidence="3">The sequence shown here is derived from an EMBL/GenBank/DDBJ whole genome shotgun (WGS) entry which is preliminary data.</text>
</comment>
<evidence type="ECO:0000259" key="2">
    <source>
        <dbReference type="Pfam" id="PF00149"/>
    </source>
</evidence>
<dbReference type="AlphaFoldDB" id="A0A9P1N9I8"/>
<sequence>MEDEDDRNAQTDAGLTRKKSRRRSIFKIVKSMNIKLKLLIVFVILVHCVMVISRLVATGMAKHRLIRMHNVMIFSTAMLFTSVYMWRRVNFSLRHLLPTPSEVGNRRLRKICFQDVALAFFTLFIFLAHIAMMFFYVLLGSEPSFIALTSLSFLAAYLHILIFLLLADAILFTFYTIHEKVVTNSVYLYLHRNRSYHIFLAVLIGFMFMFGGLYATQTDPTVRRRDVQMKTFKSHSNTSIVLLSDIHIGPSVGRTRMQRIVEITNSLKPDIIAIAGDLADGMVNDFHEAAEPLCNLTAPGGVYFATGNHEYMHGNITEWFWFLERCNIKILHNSNKHVTIKNEKFCIAGADDLYAERVHIPGHGMNMSAALSTCNADSTNILLAHQPNAARIVIDDPVLSKKVNLILSGHTHGGQMYPWVPLVKIANAYLRGLYYDSRTDTYVYVSAGVNYFGPPIKMFKSCEIILLNLLSKN</sequence>
<feature type="transmembrane region" description="Helical" evidence="1">
    <location>
        <begin position="116"/>
        <end position="139"/>
    </location>
</feature>
<dbReference type="InterPro" id="IPR029052">
    <property type="entry name" value="Metallo-depent_PP-like"/>
</dbReference>
<name>A0A9P1N9I8_9PELO</name>
<dbReference type="SUPFAM" id="SSF56300">
    <property type="entry name" value="Metallo-dependent phosphatases"/>
    <property type="match status" value="1"/>
</dbReference>
<feature type="domain" description="Calcineurin-like phosphoesterase" evidence="2">
    <location>
        <begin position="239"/>
        <end position="413"/>
    </location>
</feature>
<dbReference type="Proteomes" id="UP001152747">
    <property type="component" value="Unassembled WGS sequence"/>
</dbReference>
<dbReference type="PANTHER" id="PTHR31302">
    <property type="entry name" value="TRANSMEMBRANE PROTEIN WITH METALLOPHOSPHOESTERASE DOMAIN-RELATED"/>
    <property type="match status" value="1"/>
</dbReference>
<feature type="transmembrane region" description="Helical" evidence="1">
    <location>
        <begin position="36"/>
        <end position="56"/>
    </location>
</feature>
<dbReference type="PANTHER" id="PTHR31302:SF0">
    <property type="entry name" value="TRANSMEMBRANE PROTEIN WITH METALLOPHOSPHOESTERASE DOMAIN"/>
    <property type="match status" value="1"/>
</dbReference>
<evidence type="ECO:0000313" key="4">
    <source>
        <dbReference type="Proteomes" id="UP001152747"/>
    </source>
</evidence>
<keyword evidence="1" id="KW-0812">Transmembrane</keyword>
<protein>
    <recommendedName>
        <fullName evidence="2">Calcineurin-like phosphoesterase domain-containing protein</fullName>
    </recommendedName>
</protein>
<dbReference type="InterPro" id="IPR004843">
    <property type="entry name" value="Calcineurin-like_PHP"/>
</dbReference>
<feature type="transmembrane region" description="Helical" evidence="1">
    <location>
        <begin position="145"/>
        <end position="175"/>
    </location>
</feature>